<feature type="compositionally biased region" description="Low complexity" evidence="1">
    <location>
        <begin position="196"/>
        <end position="214"/>
    </location>
</feature>
<feature type="signal peptide" evidence="2">
    <location>
        <begin position="1"/>
        <end position="17"/>
    </location>
</feature>
<dbReference type="Pfam" id="PF12048">
    <property type="entry name" value="DUF3530"/>
    <property type="match status" value="1"/>
</dbReference>
<feature type="compositionally biased region" description="Polar residues" evidence="1">
    <location>
        <begin position="221"/>
        <end position="234"/>
    </location>
</feature>
<feature type="compositionally biased region" description="Basic and acidic residues" evidence="1">
    <location>
        <begin position="93"/>
        <end position="105"/>
    </location>
</feature>
<proteinExistence type="predicted"/>
<name>A0A1H7M1F7_9GAMM</name>
<gene>
    <name evidence="3" type="ORF">SAMN05216214_107175</name>
</gene>
<accession>A0A1H7M1F7</accession>
<feature type="region of interest" description="Disordered" evidence="1">
    <location>
        <begin position="25"/>
        <end position="105"/>
    </location>
</feature>
<dbReference type="Proteomes" id="UP000185766">
    <property type="component" value="Unassembled WGS sequence"/>
</dbReference>
<keyword evidence="4" id="KW-1185">Reference proteome</keyword>
<evidence type="ECO:0000313" key="3">
    <source>
        <dbReference type="EMBL" id="SEL04565.1"/>
    </source>
</evidence>
<dbReference type="RefSeq" id="WP_139214056.1">
    <property type="nucleotide sequence ID" value="NZ_FOAS01000007.1"/>
</dbReference>
<dbReference type="Gene3D" id="3.40.50.1820">
    <property type="entry name" value="alpha/beta hydrolase"/>
    <property type="match status" value="1"/>
</dbReference>
<evidence type="ECO:0000313" key="4">
    <source>
        <dbReference type="Proteomes" id="UP000185766"/>
    </source>
</evidence>
<dbReference type="InterPro" id="IPR022529">
    <property type="entry name" value="DUF3530"/>
</dbReference>
<feature type="chain" id="PRO_5010303872" description="DUF3530 family protein" evidence="2">
    <location>
        <begin position="18"/>
        <end position="389"/>
    </location>
</feature>
<keyword evidence="2" id="KW-0732">Signal</keyword>
<organism evidence="3 4">
    <name type="scientific">Atopomonas hussainii</name>
    <dbReference type="NCBI Taxonomy" id="1429083"/>
    <lineage>
        <taxon>Bacteria</taxon>
        <taxon>Pseudomonadati</taxon>
        <taxon>Pseudomonadota</taxon>
        <taxon>Gammaproteobacteria</taxon>
        <taxon>Pseudomonadales</taxon>
        <taxon>Pseudomonadaceae</taxon>
        <taxon>Atopomonas</taxon>
    </lineage>
</organism>
<evidence type="ECO:0008006" key="5">
    <source>
        <dbReference type="Google" id="ProtNLM"/>
    </source>
</evidence>
<protein>
    <recommendedName>
        <fullName evidence="5">DUF3530 family protein</fullName>
    </recommendedName>
</protein>
<dbReference type="AlphaFoldDB" id="A0A1H7M1F7"/>
<feature type="region of interest" description="Disordered" evidence="1">
    <location>
        <begin position="175"/>
        <end position="240"/>
    </location>
</feature>
<dbReference type="STRING" id="1429083.GCA_001885685_01568"/>
<feature type="compositionally biased region" description="Low complexity" evidence="1">
    <location>
        <begin position="25"/>
        <end position="68"/>
    </location>
</feature>
<evidence type="ECO:0000256" key="1">
    <source>
        <dbReference type="SAM" id="MobiDB-lite"/>
    </source>
</evidence>
<evidence type="ECO:0000256" key="2">
    <source>
        <dbReference type="SAM" id="SignalP"/>
    </source>
</evidence>
<reference evidence="3 4" key="1">
    <citation type="submission" date="2016-10" db="EMBL/GenBank/DDBJ databases">
        <authorList>
            <person name="de Groot N.N."/>
        </authorList>
    </citation>
    <scope>NUCLEOTIDE SEQUENCE [LARGE SCALE GENOMIC DNA]</scope>
    <source>
        <strain evidence="3 4">JCM 19513</strain>
    </source>
</reference>
<dbReference type="InterPro" id="IPR029058">
    <property type="entry name" value="AB_hydrolase_fold"/>
</dbReference>
<dbReference type="SUPFAM" id="SSF53474">
    <property type="entry name" value="alpha/beta-Hydrolases"/>
    <property type="match status" value="1"/>
</dbReference>
<sequence length="389" mass="40857">MSPLRLLPLTLSLSLLAYGTTALSEEPAAAADASSAAAPSPSADAPPADNTDSADTAAPADANSTSDTQEPDSDAASTTAEPEAGTETETEAEVERAELPERSEVAEVEIARVITDDEQQRLSDGHKEFLALWKPANAPQAAGVVILVPGTGEHADWPKTIAPLRQRLPDNSWATLSLSLPDDPSDAPQARPADEPAPASSAADSSNDSQAADDIAAEVASSVQSGSTAGNDASESAGMEEADYGSLVQARIQAGIDHAMARNLPTVVLLGHGSGAYWAAQYLKSNPNSGVVNLLLIAAQQPAEASEPLPETLKELKNVVSGDFYYKDKPADRNAARLRMNAAKQQAQPNYIQIAMKALPGNPKVEQEQLYRRVRGWLDLRLQATRATP</sequence>
<dbReference type="EMBL" id="FOAS01000007">
    <property type="protein sequence ID" value="SEL04565.1"/>
    <property type="molecule type" value="Genomic_DNA"/>
</dbReference>